<keyword evidence="2" id="KW-1185">Reference proteome</keyword>
<gene>
    <name evidence="1" type="ORF">SMRZ_LOCUS21903</name>
</gene>
<accession>A0A183N0S8</accession>
<organism evidence="1 2">
    <name type="scientific">Schistosoma margrebowiei</name>
    <dbReference type="NCBI Taxonomy" id="48269"/>
    <lineage>
        <taxon>Eukaryota</taxon>
        <taxon>Metazoa</taxon>
        <taxon>Spiralia</taxon>
        <taxon>Lophotrochozoa</taxon>
        <taxon>Platyhelminthes</taxon>
        <taxon>Trematoda</taxon>
        <taxon>Digenea</taxon>
        <taxon>Strigeidida</taxon>
        <taxon>Schistosomatoidea</taxon>
        <taxon>Schistosomatidae</taxon>
        <taxon>Schistosoma</taxon>
    </lineage>
</organism>
<evidence type="ECO:0000313" key="2">
    <source>
        <dbReference type="Proteomes" id="UP000277204"/>
    </source>
</evidence>
<evidence type="ECO:0000313" key="1">
    <source>
        <dbReference type="EMBL" id="VDP41171.1"/>
    </source>
</evidence>
<name>A0A183N0S8_9TREM</name>
<proteinExistence type="predicted"/>
<dbReference type="AlphaFoldDB" id="A0A183N0S8"/>
<sequence length="92" mass="10709">MKTSKSEGRYGIRWTARTHLVNLDITDDLALLSHTLTNTSEVGQFNSNLCSNMLQRTQGKKHDRQMQHMTPTESHFVEKFWKRCKLSLFLIA</sequence>
<protein>
    <submittedName>
        <fullName evidence="1">Uncharacterized protein</fullName>
    </submittedName>
</protein>
<reference evidence="1 2" key="1">
    <citation type="submission" date="2018-11" db="EMBL/GenBank/DDBJ databases">
        <authorList>
            <consortium name="Pathogen Informatics"/>
        </authorList>
    </citation>
    <scope>NUCLEOTIDE SEQUENCE [LARGE SCALE GENOMIC DNA]</scope>
    <source>
        <strain evidence="1 2">Zambia</strain>
    </source>
</reference>
<dbReference type="EMBL" id="UZAI01018910">
    <property type="protein sequence ID" value="VDP41171.1"/>
    <property type="molecule type" value="Genomic_DNA"/>
</dbReference>
<dbReference type="Proteomes" id="UP000277204">
    <property type="component" value="Unassembled WGS sequence"/>
</dbReference>